<dbReference type="InterPro" id="IPR014731">
    <property type="entry name" value="ETF_asu_C"/>
</dbReference>
<dbReference type="InterPro" id="IPR029035">
    <property type="entry name" value="DHS-like_NAD/FAD-binding_dom"/>
</dbReference>
<reference evidence="3" key="1">
    <citation type="submission" date="2020-05" db="EMBL/GenBank/DDBJ databases">
        <authorList>
            <person name="Chiriac C."/>
            <person name="Salcher M."/>
            <person name="Ghai R."/>
            <person name="Kavagutti S V."/>
        </authorList>
    </citation>
    <scope>NUCLEOTIDE SEQUENCE</scope>
</reference>
<sequence length="349" mass="36573">MPRLLLPIAPWPFAELGILHHAQLGENRCLSITLSTMSAILALVPIRAGVLPSGGAEVVAEAQGRALLVGEGATEAAEALAGIATHLRAWETPGFAPGEWANRLAPVLRDEAVVLLPASPDGRDLAPRIAAVLERPLLAGAMEIRPGSVSTIRYGGRVLSEHLVNGSVVVTLQPGVRGVEHAHGSAAALEFITPPLAEAAVRDATLEELLPPDVSTMDLSEAPRILGGGAGLDSVERFEQLAQVAALLQASAGATRVITDRGWIAHTRQIGTTGVVVDPRLYIAFGISGAVQHTAGLGQPDHIISINMDEHCPMMDLADLALVADANETLQVLQQRLLALEDSQRTAQV</sequence>
<dbReference type="InterPro" id="IPR001308">
    <property type="entry name" value="ETF_a/FixB"/>
</dbReference>
<dbReference type="Gene3D" id="3.40.50.620">
    <property type="entry name" value="HUPs"/>
    <property type="match status" value="1"/>
</dbReference>
<comment type="similarity">
    <text evidence="1">Belongs to the ETF alpha-subunit/FixB family.</text>
</comment>
<dbReference type="EMBL" id="CAFAAQ010000045">
    <property type="protein sequence ID" value="CAB4803242.1"/>
    <property type="molecule type" value="Genomic_DNA"/>
</dbReference>
<dbReference type="GO" id="GO:0009055">
    <property type="term" value="F:electron transfer activity"/>
    <property type="evidence" value="ECO:0007669"/>
    <property type="project" value="InterPro"/>
</dbReference>
<dbReference type="AlphaFoldDB" id="A0A6J6Y1M6"/>
<dbReference type="GO" id="GO:0033539">
    <property type="term" value="P:fatty acid beta-oxidation using acyl-CoA dehydrogenase"/>
    <property type="evidence" value="ECO:0007669"/>
    <property type="project" value="TreeGrafter"/>
</dbReference>
<evidence type="ECO:0000313" key="3">
    <source>
        <dbReference type="EMBL" id="CAB4803242.1"/>
    </source>
</evidence>
<gene>
    <name evidence="3" type="ORF">UFOPK3046_00690</name>
    <name evidence="4" type="ORF">UFOPK3914_00435</name>
</gene>
<dbReference type="InterPro" id="IPR014730">
    <property type="entry name" value="ETF_a/b_N"/>
</dbReference>
<evidence type="ECO:0000313" key="4">
    <source>
        <dbReference type="EMBL" id="CAB4971433.1"/>
    </source>
</evidence>
<dbReference type="PANTHER" id="PTHR43153">
    <property type="entry name" value="ELECTRON TRANSFER FLAVOPROTEIN ALPHA"/>
    <property type="match status" value="1"/>
</dbReference>
<organism evidence="3">
    <name type="scientific">freshwater metagenome</name>
    <dbReference type="NCBI Taxonomy" id="449393"/>
    <lineage>
        <taxon>unclassified sequences</taxon>
        <taxon>metagenomes</taxon>
        <taxon>ecological metagenomes</taxon>
    </lineage>
</organism>
<dbReference type="InterPro" id="IPR014729">
    <property type="entry name" value="Rossmann-like_a/b/a_fold"/>
</dbReference>
<dbReference type="SUPFAM" id="SSF52467">
    <property type="entry name" value="DHS-like NAD/FAD-binding domain"/>
    <property type="match status" value="1"/>
</dbReference>
<accession>A0A6J6Y1M6</accession>
<dbReference type="EMBL" id="CAFBOG010000025">
    <property type="protein sequence ID" value="CAB4971433.1"/>
    <property type="molecule type" value="Genomic_DNA"/>
</dbReference>
<dbReference type="Gene3D" id="3.40.50.1220">
    <property type="entry name" value="TPP-binding domain"/>
    <property type="match status" value="1"/>
</dbReference>
<protein>
    <submittedName>
        <fullName evidence="3">Unannotated protein</fullName>
    </submittedName>
</protein>
<dbReference type="GO" id="GO:0050660">
    <property type="term" value="F:flavin adenine dinucleotide binding"/>
    <property type="evidence" value="ECO:0007669"/>
    <property type="project" value="InterPro"/>
</dbReference>
<evidence type="ECO:0000256" key="1">
    <source>
        <dbReference type="ARBA" id="ARBA00005817"/>
    </source>
</evidence>
<dbReference type="SMART" id="SM00893">
    <property type="entry name" value="ETF"/>
    <property type="match status" value="1"/>
</dbReference>
<proteinExistence type="inferred from homology"/>
<evidence type="ECO:0000259" key="2">
    <source>
        <dbReference type="SMART" id="SM00893"/>
    </source>
</evidence>
<dbReference type="Pfam" id="PF01012">
    <property type="entry name" value="ETF"/>
    <property type="match status" value="1"/>
</dbReference>
<dbReference type="Pfam" id="PF00766">
    <property type="entry name" value="ETF_alpha"/>
    <property type="match status" value="1"/>
</dbReference>
<feature type="domain" description="Electron transfer flavoprotein alpha/beta-subunit N-terminal" evidence="2">
    <location>
        <begin position="40"/>
        <end position="208"/>
    </location>
</feature>
<dbReference type="PANTHER" id="PTHR43153:SF1">
    <property type="entry name" value="ELECTRON TRANSFER FLAVOPROTEIN SUBUNIT ALPHA, MITOCHONDRIAL"/>
    <property type="match status" value="1"/>
</dbReference>
<dbReference type="SUPFAM" id="SSF52402">
    <property type="entry name" value="Adenine nucleotide alpha hydrolases-like"/>
    <property type="match status" value="1"/>
</dbReference>
<name>A0A6J6Y1M6_9ZZZZ</name>
<dbReference type="NCBIfam" id="NF038209">
    <property type="entry name" value="mft_etfA"/>
    <property type="match status" value="1"/>
</dbReference>